<keyword evidence="3" id="KW-0808">Transferase</keyword>
<dbReference type="InterPro" id="IPR050194">
    <property type="entry name" value="Glycosyltransferase_grp1"/>
</dbReference>
<dbReference type="SUPFAM" id="SSF53756">
    <property type="entry name" value="UDP-Glycosyltransferase/glycogen phosphorylase"/>
    <property type="match status" value="1"/>
</dbReference>
<dbReference type="Pfam" id="PF13439">
    <property type="entry name" value="Glyco_transf_4"/>
    <property type="match status" value="1"/>
</dbReference>
<dbReference type="PANTHER" id="PTHR45947">
    <property type="entry name" value="SULFOQUINOVOSYL TRANSFERASE SQD2"/>
    <property type="match status" value="1"/>
</dbReference>
<evidence type="ECO:0000259" key="1">
    <source>
        <dbReference type="Pfam" id="PF00534"/>
    </source>
</evidence>
<feature type="domain" description="Glycosyltransferase subfamily 4-like N-terminal" evidence="2">
    <location>
        <begin position="41"/>
        <end position="203"/>
    </location>
</feature>
<evidence type="ECO:0000259" key="2">
    <source>
        <dbReference type="Pfam" id="PF13439"/>
    </source>
</evidence>
<dbReference type="Gene3D" id="3.40.50.2000">
    <property type="entry name" value="Glycogen Phosphorylase B"/>
    <property type="match status" value="2"/>
</dbReference>
<dbReference type="Proteomes" id="UP000526625">
    <property type="component" value="Unassembled WGS sequence"/>
</dbReference>
<dbReference type="InterPro" id="IPR001296">
    <property type="entry name" value="Glyco_trans_1"/>
</dbReference>
<comment type="caution">
    <text evidence="3">The sequence shown here is derived from an EMBL/GenBank/DDBJ whole genome shotgun (WGS) entry which is preliminary data.</text>
</comment>
<protein>
    <submittedName>
        <fullName evidence="3">Alpha-1,3-mannosyltransferase</fullName>
        <ecNumber evidence="3">2.4.1.252</ecNumber>
    </submittedName>
</protein>
<accession>A0ABR6QX13</accession>
<reference evidence="3 4" key="1">
    <citation type="submission" date="2020-08" db="EMBL/GenBank/DDBJ databases">
        <title>Genomic Encyclopedia of Type Strains, Phase IV (KMG-V): Genome sequencing to study the core and pangenomes of soil and plant-associated prokaryotes.</title>
        <authorList>
            <person name="Whitman W."/>
        </authorList>
    </citation>
    <scope>NUCLEOTIDE SEQUENCE [LARGE SCALE GENOMIC DNA]</scope>
    <source>
        <strain evidence="3 4">SEMIA 4059</strain>
    </source>
</reference>
<evidence type="ECO:0000313" key="3">
    <source>
        <dbReference type="EMBL" id="MBB6491477.1"/>
    </source>
</evidence>
<dbReference type="CDD" id="cd03801">
    <property type="entry name" value="GT4_PimA-like"/>
    <property type="match status" value="1"/>
</dbReference>
<feature type="domain" description="Glycosyl transferase family 1" evidence="1">
    <location>
        <begin position="214"/>
        <end position="357"/>
    </location>
</feature>
<sequence>MRRCIEVEGGSMTSAVADIQVNKHTGPLIVHVVRQFLPNKGGLEDVVANLCRQLVSRGYRVRVVTCNSLFSDPGRKLAEHETIDGIEIVRIPWSGSSRYPLAPKVFRHLADADLVHVHAVDFFFDALAWGKLMHCRPMVATTHGGFFHTQKYAAIKKVWFNTATRLSALGYASLICCSQSDARLFSQIAESRVHLIENGADVSKFSNCAALEARRRMVTIGRFSVNKRLDHLLDVMKVLAARHDDWHLDIVGAESDLDRAMLENEIAARNLTRNVALHVSIDEGSIRNIIARASLFASASEYEGFGLVAIEAMSAGLLPVLNVNEAYKAMAETHPALMLADFADPEAAADTLTAAFERLEADDLSLRQELLRDARAYAWNEVAQRYMDVYAETLTPRGKSPQLLRQRGQAA</sequence>
<organism evidence="3 4">
    <name type="scientific">Rhizobium tropici</name>
    <dbReference type="NCBI Taxonomy" id="398"/>
    <lineage>
        <taxon>Bacteria</taxon>
        <taxon>Pseudomonadati</taxon>
        <taxon>Pseudomonadota</taxon>
        <taxon>Alphaproteobacteria</taxon>
        <taxon>Hyphomicrobiales</taxon>
        <taxon>Rhizobiaceae</taxon>
        <taxon>Rhizobium/Agrobacterium group</taxon>
        <taxon>Rhizobium</taxon>
    </lineage>
</organism>
<dbReference type="GO" id="GO:0016757">
    <property type="term" value="F:glycosyltransferase activity"/>
    <property type="evidence" value="ECO:0007669"/>
    <property type="project" value="UniProtKB-KW"/>
</dbReference>
<dbReference type="InterPro" id="IPR028098">
    <property type="entry name" value="Glyco_trans_4-like_N"/>
</dbReference>
<evidence type="ECO:0000313" key="4">
    <source>
        <dbReference type="Proteomes" id="UP000526625"/>
    </source>
</evidence>
<keyword evidence="3" id="KW-0328">Glycosyltransferase</keyword>
<gene>
    <name evidence="3" type="ORF">GGD45_001874</name>
</gene>
<dbReference type="Pfam" id="PF00534">
    <property type="entry name" value="Glycos_transf_1"/>
    <property type="match status" value="1"/>
</dbReference>
<dbReference type="PANTHER" id="PTHR45947:SF3">
    <property type="entry name" value="SULFOQUINOVOSYL TRANSFERASE SQD2"/>
    <property type="match status" value="1"/>
</dbReference>
<keyword evidence="4" id="KW-1185">Reference proteome</keyword>
<name>A0ABR6QX13_RHITR</name>
<dbReference type="EMBL" id="JACHBF010000004">
    <property type="protein sequence ID" value="MBB6491477.1"/>
    <property type="molecule type" value="Genomic_DNA"/>
</dbReference>
<proteinExistence type="predicted"/>
<dbReference type="EC" id="2.4.1.252" evidence="3"/>